<name>A0A0F9TPC0_9ZZZZ</name>
<reference evidence="1" key="1">
    <citation type="journal article" date="2015" name="Nature">
        <title>Complex archaea that bridge the gap between prokaryotes and eukaryotes.</title>
        <authorList>
            <person name="Spang A."/>
            <person name="Saw J.H."/>
            <person name="Jorgensen S.L."/>
            <person name="Zaremba-Niedzwiedzka K."/>
            <person name="Martijn J."/>
            <person name="Lind A.E."/>
            <person name="van Eijk R."/>
            <person name="Schleper C."/>
            <person name="Guy L."/>
            <person name="Ettema T.J."/>
        </authorList>
    </citation>
    <scope>NUCLEOTIDE SEQUENCE</scope>
</reference>
<dbReference type="EMBL" id="LAZR01001089">
    <property type="protein sequence ID" value="KKN50936.1"/>
    <property type="molecule type" value="Genomic_DNA"/>
</dbReference>
<organism evidence="1">
    <name type="scientific">marine sediment metagenome</name>
    <dbReference type="NCBI Taxonomy" id="412755"/>
    <lineage>
        <taxon>unclassified sequences</taxon>
        <taxon>metagenomes</taxon>
        <taxon>ecological metagenomes</taxon>
    </lineage>
</organism>
<sequence>MDTGKGNPVENYELRPAVRSFAEAMEARLRENDHKGGWGENKCSIAYLERRLLEEYTEYQGQVSCETGNTPEWECVDISNFAMMLYHRLHLTGSKYMQ</sequence>
<proteinExistence type="predicted"/>
<dbReference type="AlphaFoldDB" id="A0A0F9TPC0"/>
<evidence type="ECO:0008006" key="2">
    <source>
        <dbReference type="Google" id="ProtNLM"/>
    </source>
</evidence>
<gene>
    <name evidence="1" type="ORF">LCGC14_0628010</name>
</gene>
<protein>
    <recommendedName>
        <fullName evidence="2">dATP/dGTP diphosphohydrolase N-terminal domain-containing protein</fullName>
    </recommendedName>
</protein>
<evidence type="ECO:0000313" key="1">
    <source>
        <dbReference type="EMBL" id="KKN50936.1"/>
    </source>
</evidence>
<accession>A0A0F9TPC0</accession>
<comment type="caution">
    <text evidence="1">The sequence shown here is derived from an EMBL/GenBank/DDBJ whole genome shotgun (WGS) entry which is preliminary data.</text>
</comment>